<sequence>MSNLVKINNQEITLKEWKGQRVVTFADIDYVHGSQKGQLKEILAKIRNILSKVKIIYLQQLKILKSTEFVPLKFHQED</sequence>
<dbReference type="Proteomes" id="UP001164187">
    <property type="component" value="Chromosome"/>
</dbReference>
<evidence type="ECO:0000313" key="1">
    <source>
        <dbReference type="EMBL" id="WAW14606.1"/>
    </source>
</evidence>
<proteinExistence type="predicted"/>
<evidence type="ECO:0000313" key="2">
    <source>
        <dbReference type="Proteomes" id="UP001164187"/>
    </source>
</evidence>
<gene>
    <name evidence="1" type="ORF">O0R46_08385</name>
</gene>
<organism evidence="1 2">
    <name type="scientific">Peptostreptococcus equinus</name>
    <dbReference type="NCBI Taxonomy" id="3003601"/>
    <lineage>
        <taxon>Bacteria</taxon>
        <taxon>Bacillati</taxon>
        <taxon>Bacillota</taxon>
        <taxon>Clostridia</taxon>
        <taxon>Peptostreptococcales</taxon>
        <taxon>Peptostreptococcaceae</taxon>
        <taxon>Peptostreptococcus</taxon>
    </lineage>
</organism>
<reference evidence="1" key="1">
    <citation type="submission" date="2022-12" db="EMBL/GenBank/DDBJ databases">
        <title>Peptostreptococcus.</title>
        <authorList>
            <person name="Lee S.H."/>
        </authorList>
    </citation>
    <scope>NUCLEOTIDE SEQUENCE</scope>
    <source>
        <strain evidence="1">CBA3647</strain>
    </source>
</reference>
<protein>
    <submittedName>
        <fullName evidence="1">Uncharacterized protein</fullName>
    </submittedName>
</protein>
<accession>A0ABY7JML6</accession>
<name>A0ABY7JML6_9FIRM</name>
<dbReference type="RefSeq" id="WP_269311303.1">
    <property type="nucleotide sequence ID" value="NZ_CP114052.1"/>
</dbReference>
<dbReference type="EMBL" id="CP114052">
    <property type="protein sequence ID" value="WAW14606.1"/>
    <property type="molecule type" value="Genomic_DNA"/>
</dbReference>
<keyword evidence="2" id="KW-1185">Reference proteome</keyword>